<accession>A0A370R4V5</accession>
<proteinExistence type="predicted"/>
<keyword evidence="4" id="KW-1185">Reference proteome</keyword>
<dbReference type="Proteomes" id="UP000254848">
    <property type="component" value="Unassembled WGS sequence"/>
</dbReference>
<feature type="region of interest" description="Disordered" evidence="2">
    <location>
        <begin position="405"/>
        <end position="457"/>
    </location>
</feature>
<feature type="coiled-coil region" evidence="1">
    <location>
        <begin position="213"/>
        <end position="240"/>
    </location>
</feature>
<evidence type="ECO:0000256" key="1">
    <source>
        <dbReference type="SAM" id="Coils"/>
    </source>
</evidence>
<name>A0A370R4V5_9GAMM</name>
<feature type="compositionally biased region" description="Gly residues" evidence="2">
    <location>
        <begin position="434"/>
        <end position="451"/>
    </location>
</feature>
<evidence type="ECO:0000313" key="4">
    <source>
        <dbReference type="Proteomes" id="UP000254848"/>
    </source>
</evidence>
<organism evidence="3 4">
    <name type="scientific">Enterobacillus tribolii</name>
    <dbReference type="NCBI Taxonomy" id="1487935"/>
    <lineage>
        <taxon>Bacteria</taxon>
        <taxon>Pseudomonadati</taxon>
        <taxon>Pseudomonadota</taxon>
        <taxon>Gammaproteobacteria</taxon>
        <taxon>Enterobacterales</taxon>
        <taxon>Hafniaceae</taxon>
        <taxon>Enterobacillus</taxon>
    </lineage>
</organism>
<dbReference type="AlphaFoldDB" id="A0A370R4V5"/>
<dbReference type="OrthoDB" id="6636686at2"/>
<evidence type="ECO:0000256" key="2">
    <source>
        <dbReference type="SAM" id="MobiDB-lite"/>
    </source>
</evidence>
<feature type="coiled-coil region" evidence="1">
    <location>
        <begin position="63"/>
        <end position="163"/>
    </location>
</feature>
<sequence>MRAYRVASVMEAFANDARKSRSDAEGLLADMRSRQMMMQEQIRAAYQQMARLLMQESPDVGELQNIQGLLNQLQREIQSTRDDLARSEVTLQERQARRLSVQEQIDQLLAERDKRLEETPDAHQAYLLMNQLQGDVDTLAHDHHELENEVQEKQREYAAARLFMFLLRRKFGQPDYRAWPVARNLDAWLARTIRFNDNLANYQMLGALLSTSERRLSAARAALEERAAQHQSRVAAIEEQLQLPLYYQRQKSSEEELSASMRHIADLQTRLAQYAQGTGPLFDAIAQQLSQQIAQMPHDRLELMVGKTASPEDDRLLGTVQQLKRDAQDIDGQIRTQELSCVAVRTQAERAEQLVQAFHRNGYNDAQLEYDWGFFNSPEKLFTSYLRGNSALNDVMRQLSAIARRRPSGGGSLSFPSTGGSSGSIFGSSSPRSSGGGGGFHTSSSSGGGGFRTTDRF</sequence>
<evidence type="ECO:0000313" key="3">
    <source>
        <dbReference type="EMBL" id="RDK97443.1"/>
    </source>
</evidence>
<gene>
    <name evidence="3" type="ORF">C8D90_101893</name>
</gene>
<dbReference type="RefSeq" id="WP_115457156.1">
    <property type="nucleotide sequence ID" value="NZ_QRAP01000001.1"/>
</dbReference>
<reference evidence="3 4" key="1">
    <citation type="submission" date="2018-07" db="EMBL/GenBank/DDBJ databases">
        <title>Genomic Encyclopedia of Type Strains, Phase IV (KMG-IV): sequencing the most valuable type-strain genomes for metagenomic binning, comparative biology and taxonomic classification.</title>
        <authorList>
            <person name="Goeker M."/>
        </authorList>
    </citation>
    <scope>NUCLEOTIDE SEQUENCE [LARGE SCALE GENOMIC DNA]</scope>
    <source>
        <strain evidence="3 4">DSM 103736</strain>
    </source>
</reference>
<dbReference type="EMBL" id="QRAP01000001">
    <property type="protein sequence ID" value="RDK97443.1"/>
    <property type="molecule type" value="Genomic_DNA"/>
</dbReference>
<feature type="compositionally biased region" description="Low complexity" evidence="2">
    <location>
        <begin position="413"/>
        <end position="433"/>
    </location>
</feature>
<protein>
    <submittedName>
        <fullName evidence="3">Uncharacterized protein</fullName>
    </submittedName>
</protein>
<comment type="caution">
    <text evidence="3">The sequence shown here is derived from an EMBL/GenBank/DDBJ whole genome shotgun (WGS) entry which is preliminary data.</text>
</comment>
<keyword evidence="1" id="KW-0175">Coiled coil</keyword>